<dbReference type="CDD" id="cd02440">
    <property type="entry name" value="AdoMet_MTases"/>
    <property type="match status" value="1"/>
</dbReference>
<evidence type="ECO:0000256" key="6">
    <source>
        <dbReference type="ARBA" id="ARBA00047941"/>
    </source>
</evidence>
<comment type="similarity">
    <text evidence="3">Belongs to the methyltransferase superfamily. Arsenite methyltransferase family.</text>
</comment>
<protein>
    <recommendedName>
        <fullName evidence="5">Arsenite methyltransferase</fullName>
        <ecNumber evidence="4">2.1.1.137</ecNumber>
    </recommendedName>
</protein>
<evidence type="ECO:0000256" key="3">
    <source>
        <dbReference type="ARBA" id="ARBA00034487"/>
    </source>
</evidence>
<dbReference type="GO" id="GO:0030791">
    <property type="term" value="F:arsenite methyltransferase activity"/>
    <property type="evidence" value="ECO:0007669"/>
    <property type="project" value="UniProtKB-EC"/>
</dbReference>
<keyword evidence="1 10" id="KW-0808">Transferase</keyword>
<keyword evidence="2" id="KW-0949">S-adenosyl-L-methionine</keyword>
<dbReference type="Gene3D" id="3.40.50.150">
    <property type="entry name" value="Vaccinia Virus protein VP39"/>
    <property type="match status" value="2"/>
</dbReference>
<dbReference type="InterPro" id="IPR025714">
    <property type="entry name" value="Methyltranfer_dom"/>
</dbReference>
<dbReference type="RefSeq" id="WP_077703373.1">
    <property type="nucleotide sequence ID" value="NZ_CP018622.1"/>
</dbReference>
<dbReference type="InterPro" id="IPR026669">
    <property type="entry name" value="Arsenite_MeTrfase-like"/>
</dbReference>
<evidence type="ECO:0000256" key="2">
    <source>
        <dbReference type="ARBA" id="ARBA00022691"/>
    </source>
</evidence>
<evidence type="ECO:0000256" key="5">
    <source>
        <dbReference type="ARBA" id="ARBA00034545"/>
    </source>
</evidence>
<keyword evidence="10" id="KW-0489">Methyltransferase</keyword>
<evidence type="ECO:0000256" key="7">
    <source>
        <dbReference type="ARBA" id="ARBA00047943"/>
    </source>
</evidence>
<gene>
    <name evidence="10" type="ORF">A21D_03025</name>
</gene>
<accession>A0A2K9J2A5</accession>
<comment type="catalytic activity">
    <reaction evidence="7">
        <text>arsenic triglutathione + 2 [thioredoxin]-dithiol + 2 S-adenosyl-L-methionine + H2O = dimethylarsinous acid + 2 [thioredoxin]-disulfide + 3 glutathione + 2 S-adenosyl-L-homocysteine + 2 H(+)</text>
        <dbReference type="Rhea" id="RHEA:69464"/>
        <dbReference type="Rhea" id="RHEA-COMP:10698"/>
        <dbReference type="Rhea" id="RHEA-COMP:10700"/>
        <dbReference type="ChEBI" id="CHEBI:15377"/>
        <dbReference type="ChEBI" id="CHEBI:15378"/>
        <dbReference type="ChEBI" id="CHEBI:23808"/>
        <dbReference type="ChEBI" id="CHEBI:29950"/>
        <dbReference type="ChEBI" id="CHEBI:50058"/>
        <dbReference type="ChEBI" id="CHEBI:57856"/>
        <dbReference type="ChEBI" id="CHEBI:57925"/>
        <dbReference type="ChEBI" id="CHEBI:59789"/>
        <dbReference type="ChEBI" id="CHEBI:183640"/>
        <dbReference type="EC" id="2.1.1.137"/>
    </reaction>
</comment>
<dbReference type="STRING" id="302167.GCA_900166595_01910"/>
<sequence>MNNVESSVNNRYSNAARSNESNLCCPVEYDTKYLKIIPDEIIEKDFGCGDPLGKIKEGDTVLDLGSGGGKVPYIVSQIVGETGKVIGVDMNDDMLALAKKYQQEIIETLGYDNVTFHKGKIQNLKLNLDELNKYIETNPATNIQDFNAINDHIHYLEEKLPMIEDNSIDVVISNCVLNLVSTKEKEQLFNEIYRVLKDGGKAIISDIVSNIVVPEQMRNDENLWSSCYSGAMEENEFISAFENAGFYGIEIDKREDTWTTINDIDFRSMTVIARKGKEGPCINKGQSVIYKGPFKHIEDDDDHIYQRGERTFVCEKTFNILQQEPYAQLFEFLDENKSQVDSNDECCTPTCNC</sequence>
<comment type="catalytic activity">
    <reaction evidence="6">
        <text>arsenic triglutathione + [thioredoxin]-dithiol + S-adenosyl-L-methionine + 2 H2O = methylarsonous acid + [thioredoxin]-disulfide + 3 glutathione + S-adenosyl-L-homocysteine + H(+)</text>
        <dbReference type="Rhea" id="RHEA:69460"/>
        <dbReference type="Rhea" id="RHEA-COMP:10698"/>
        <dbReference type="Rhea" id="RHEA-COMP:10700"/>
        <dbReference type="ChEBI" id="CHEBI:15377"/>
        <dbReference type="ChEBI" id="CHEBI:15378"/>
        <dbReference type="ChEBI" id="CHEBI:17826"/>
        <dbReference type="ChEBI" id="CHEBI:29950"/>
        <dbReference type="ChEBI" id="CHEBI:50058"/>
        <dbReference type="ChEBI" id="CHEBI:57856"/>
        <dbReference type="ChEBI" id="CHEBI:57925"/>
        <dbReference type="ChEBI" id="CHEBI:59789"/>
        <dbReference type="ChEBI" id="CHEBI:183640"/>
        <dbReference type="EC" id="2.1.1.137"/>
    </reaction>
</comment>
<evidence type="ECO:0000256" key="1">
    <source>
        <dbReference type="ARBA" id="ARBA00022679"/>
    </source>
</evidence>
<comment type="catalytic activity">
    <reaction evidence="8">
        <text>arsenic triglutathione + 3 [thioredoxin]-dithiol + 3 S-adenosyl-L-methionine = trimethylarsine + 3 [thioredoxin]-disulfide + 3 glutathione + 3 S-adenosyl-L-homocysteine + 3 H(+)</text>
        <dbReference type="Rhea" id="RHEA:69432"/>
        <dbReference type="Rhea" id="RHEA-COMP:10698"/>
        <dbReference type="Rhea" id="RHEA-COMP:10700"/>
        <dbReference type="ChEBI" id="CHEBI:15378"/>
        <dbReference type="ChEBI" id="CHEBI:27130"/>
        <dbReference type="ChEBI" id="CHEBI:29950"/>
        <dbReference type="ChEBI" id="CHEBI:50058"/>
        <dbReference type="ChEBI" id="CHEBI:57856"/>
        <dbReference type="ChEBI" id="CHEBI:57925"/>
        <dbReference type="ChEBI" id="CHEBI:59789"/>
        <dbReference type="ChEBI" id="CHEBI:183640"/>
        <dbReference type="EC" id="2.1.1.137"/>
    </reaction>
</comment>
<name>A0A2K9J2A5_9BACI</name>
<evidence type="ECO:0000313" key="11">
    <source>
        <dbReference type="Proteomes" id="UP000234237"/>
    </source>
</evidence>
<dbReference type="PANTHER" id="PTHR43675:SF8">
    <property type="entry name" value="ARSENITE METHYLTRANSFERASE"/>
    <property type="match status" value="1"/>
</dbReference>
<dbReference type="GO" id="GO:0032259">
    <property type="term" value="P:methylation"/>
    <property type="evidence" value="ECO:0007669"/>
    <property type="project" value="UniProtKB-KW"/>
</dbReference>
<dbReference type="EMBL" id="CP018622">
    <property type="protein sequence ID" value="AUJ26067.1"/>
    <property type="molecule type" value="Genomic_DNA"/>
</dbReference>
<evidence type="ECO:0000259" key="9">
    <source>
        <dbReference type="Pfam" id="PF13847"/>
    </source>
</evidence>
<dbReference type="KEGG" id="vpn:A21D_03025"/>
<dbReference type="Proteomes" id="UP000234237">
    <property type="component" value="Chromosome"/>
</dbReference>
<dbReference type="AlphaFoldDB" id="A0A2K9J2A5"/>
<dbReference type="Gene3D" id="3.40.5.100">
    <property type="match status" value="1"/>
</dbReference>
<feature type="domain" description="Methyltransferase" evidence="9">
    <location>
        <begin position="56"/>
        <end position="134"/>
    </location>
</feature>
<proteinExistence type="inferred from homology"/>
<dbReference type="PANTHER" id="PTHR43675">
    <property type="entry name" value="ARSENITE METHYLTRANSFERASE"/>
    <property type="match status" value="1"/>
</dbReference>
<evidence type="ECO:0000313" key="10">
    <source>
        <dbReference type="EMBL" id="AUJ26067.1"/>
    </source>
</evidence>
<organism evidence="10 11">
    <name type="scientific">Virgibacillus dokdonensis</name>
    <dbReference type="NCBI Taxonomy" id="302167"/>
    <lineage>
        <taxon>Bacteria</taxon>
        <taxon>Bacillati</taxon>
        <taxon>Bacillota</taxon>
        <taxon>Bacilli</taxon>
        <taxon>Bacillales</taxon>
        <taxon>Bacillaceae</taxon>
        <taxon>Virgibacillus</taxon>
    </lineage>
</organism>
<reference evidence="11" key="1">
    <citation type="submission" date="2016-11" db="EMBL/GenBank/DDBJ databases">
        <title>Complete genome sequence of Virgibacillus pantothenticus 21D, a halophilic bacterium isolated from the deep hypersaline anoxic basin Discovery in the Mediterranean Sea.</title>
        <authorList>
            <person name="Zeaiter Z."/>
            <person name="Booth J.M."/>
            <person name="Prosdocimi E.M."/>
            <person name="Mapelli F."/>
            <person name="Fusi M."/>
            <person name="Daffonchio D."/>
            <person name="Borin S."/>
            <person name="Crotti E."/>
        </authorList>
    </citation>
    <scope>NUCLEOTIDE SEQUENCE [LARGE SCALE GENOMIC DNA]</scope>
    <source>
        <strain evidence="11">21D</strain>
    </source>
</reference>
<dbReference type="SUPFAM" id="SSF53335">
    <property type="entry name" value="S-adenosyl-L-methionine-dependent methyltransferases"/>
    <property type="match status" value="1"/>
</dbReference>
<feature type="domain" description="Methyltransferase" evidence="9">
    <location>
        <begin position="157"/>
        <end position="245"/>
    </location>
</feature>
<evidence type="ECO:0000256" key="8">
    <source>
        <dbReference type="ARBA" id="ARBA00048428"/>
    </source>
</evidence>
<dbReference type="EC" id="2.1.1.137" evidence="4"/>
<evidence type="ECO:0000256" key="4">
    <source>
        <dbReference type="ARBA" id="ARBA00034521"/>
    </source>
</evidence>
<dbReference type="InterPro" id="IPR029063">
    <property type="entry name" value="SAM-dependent_MTases_sf"/>
</dbReference>
<dbReference type="Pfam" id="PF13847">
    <property type="entry name" value="Methyltransf_31"/>
    <property type="match status" value="2"/>
</dbReference>